<evidence type="ECO:0000256" key="1">
    <source>
        <dbReference type="SAM" id="MobiDB-lite"/>
    </source>
</evidence>
<protein>
    <submittedName>
        <fullName evidence="2">Uncharacterized protein</fullName>
    </submittedName>
</protein>
<reference evidence="2 3" key="1">
    <citation type="journal article" date="2024" name="Nat. Commun.">
        <title>Phylogenomics reveals the evolutionary origins of lichenization in chlorophyte algae.</title>
        <authorList>
            <person name="Puginier C."/>
            <person name="Libourel C."/>
            <person name="Otte J."/>
            <person name="Skaloud P."/>
            <person name="Haon M."/>
            <person name="Grisel S."/>
            <person name="Petersen M."/>
            <person name="Berrin J.G."/>
            <person name="Delaux P.M."/>
            <person name="Dal Grande F."/>
            <person name="Keller J."/>
        </authorList>
    </citation>
    <scope>NUCLEOTIDE SEQUENCE [LARGE SCALE GENOMIC DNA]</scope>
    <source>
        <strain evidence="2 3">SAG 2036</strain>
    </source>
</reference>
<dbReference type="AlphaFoldDB" id="A0AAW1P018"/>
<evidence type="ECO:0000313" key="3">
    <source>
        <dbReference type="Proteomes" id="UP001465755"/>
    </source>
</evidence>
<accession>A0AAW1P018</accession>
<dbReference type="Proteomes" id="UP001465755">
    <property type="component" value="Unassembled WGS sequence"/>
</dbReference>
<comment type="caution">
    <text evidence="2">The sequence shown here is derived from an EMBL/GenBank/DDBJ whole genome shotgun (WGS) entry which is preliminary data.</text>
</comment>
<organism evidence="2 3">
    <name type="scientific">Symbiochloris irregularis</name>
    <dbReference type="NCBI Taxonomy" id="706552"/>
    <lineage>
        <taxon>Eukaryota</taxon>
        <taxon>Viridiplantae</taxon>
        <taxon>Chlorophyta</taxon>
        <taxon>core chlorophytes</taxon>
        <taxon>Trebouxiophyceae</taxon>
        <taxon>Trebouxiales</taxon>
        <taxon>Trebouxiaceae</taxon>
        <taxon>Symbiochloris</taxon>
    </lineage>
</organism>
<dbReference type="EMBL" id="JALJOQ010000062">
    <property type="protein sequence ID" value="KAK9803136.1"/>
    <property type="molecule type" value="Genomic_DNA"/>
</dbReference>
<sequence length="164" mass="18348">MSQLVPAQAKKRLRSRDEAEMVQEPSDNGSCRYAHLDSFSTDHQEWLQKTADVELLTGTGTRHAAHAASLIQWSSVLGNCITATIAAAASGAPEHFREVMYIAHKYDIQMLLERMEQLVLQEFLTKHPSNSSHSLTPAIFWAGPAWFDKQAFPLRPIGLNGRDF</sequence>
<keyword evidence="3" id="KW-1185">Reference proteome</keyword>
<name>A0AAW1P018_9CHLO</name>
<gene>
    <name evidence="2" type="ORF">WJX73_010375</name>
</gene>
<evidence type="ECO:0000313" key="2">
    <source>
        <dbReference type="EMBL" id="KAK9803136.1"/>
    </source>
</evidence>
<proteinExistence type="predicted"/>
<feature type="region of interest" description="Disordered" evidence="1">
    <location>
        <begin position="1"/>
        <end position="27"/>
    </location>
</feature>